<protein>
    <recommendedName>
        <fullName evidence="3">Acetyltransferase (GNAT) family protein</fullName>
    </recommendedName>
</protein>
<organism evidence="1 2">
    <name type="scientific">Natronoflexus pectinivorans</name>
    <dbReference type="NCBI Taxonomy" id="682526"/>
    <lineage>
        <taxon>Bacteria</taxon>
        <taxon>Pseudomonadati</taxon>
        <taxon>Bacteroidota</taxon>
        <taxon>Bacteroidia</taxon>
        <taxon>Marinilabiliales</taxon>
        <taxon>Marinilabiliaceae</taxon>
        <taxon>Natronoflexus</taxon>
    </lineage>
</organism>
<reference evidence="1 2" key="1">
    <citation type="submission" date="2019-03" db="EMBL/GenBank/DDBJ databases">
        <title>Genomic Encyclopedia of Type Strains, Phase IV (KMG-IV): sequencing the most valuable type-strain genomes for metagenomic binning, comparative biology and taxonomic classification.</title>
        <authorList>
            <person name="Goeker M."/>
        </authorList>
    </citation>
    <scope>NUCLEOTIDE SEQUENCE [LARGE SCALE GENOMIC DNA]</scope>
    <source>
        <strain evidence="1 2">DSM 24179</strain>
    </source>
</reference>
<proteinExistence type="predicted"/>
<dbReference type="Gene3D" id="3.40.630.30">
    <property type="match status" value="1"/>
</dbReference>
<gene>
    <name evidence="1" type="ORF">EV194_11274</name>
</gene>
<evidence type="ECO:0000313" key="2">
    <source>
        <dbReference type="Proteomes" id="UP000295221"/>
    </source>
</evidence>
<sequence length="313" mass="36897">MQFDIVKYKKENHKAWDEFIQQSWNGVFLFNRSFMDYHQERFTDHSLMVYKGKKLKAVLPANESDGVLYSHQGLTYGGWVLSPRFSSSDLDTLFIELEIYLHEAGLQGIEYKQKPYVFDKHPSDTDSWVLWKNGYELWRRDLSFFIDLRNFTGFARDKRYRFNKAGRNGLRIDEKGDIPTYMALVNENLSRKYNTNAVHSTDEVLLLQNRFPKNIKTILVYQEDLFLGGTWMFTDNDFIHTQYLHFNHTGRDLCAAEFLINYLMETYEDKRYLSFGTSTEENGTVLNEGLASFKEGFGAAGFCHDFYKKEICR</sequence>
<dbReference type="Proteomes" id="UP000295221">
    <property type="component" value="Unassembled WGS sequence"/>
</dbReference>
<dbReference type="RefSeq" id="WP_132434644.1">
    <property type="nucleotide sequence ID" value="NZ_SLWK01000012.1"/>
</dbReference>
<keyword evidence="2" id="KW-1185">Reference proteome</keyword>
<accession>A0A4R2GFQ9</accession>
<name>A0A4R2GFQ9_9BACT</name>
<dbReference type="EMBL" id="SLWK01000012">
    <property type="protein sequence ID" value="TCO06850.1"/>
    <property type="molecule type" value="Genomic_DNA"/>
</dbReference>
<comment type="caution">
    <text evidence="1">The sequence shown here is derived from an EMBL/GenBank/DDBJ whole genome shotgun (WGS) entry which is preliminary data.</text>
</comment>
<evidence type="ECO:0000313" key="1">
    <source>
        <dbReference type="EMBL" id="TCO06850.1"/>
    </source>
</evidence>
<dbReference type="OrthoDB" id="9808687at2"/>
<dbReference type="AlphaFoldDB" id="A0A4R2GFQ9"/>
<evidence type="ECO:0008006" key="3">
    <source>
        <dbReference type="Google" id="ProtNLM"/>
    </source>
</evidence>
<dbReference type="InterPro" id="IPR016181">
    <property type="entry name" value="Acyl_CoA_acyltransferase"/>
</dbReference>
<dbReference type="SUPFAM" id="SSF55729">
    <property type="entry name" value="Acyl-CoA N-acyltransferases (Nat)"/>
    <property type="match status" value="1"/>
</dbReference>